<evidence type="ECO:0000313" key="1">
    <source>
        <dbReference type="EMBL" id="MDQ0176446.1"/>
    </source>
</evidence>
<dbReference type="Proteomes" id="UP001223586">
    <property type="component" value="Unassembled WGS sequence"/>
</dbReference>
<evidence type="ECO:0000313" key="2">
    <source>
        <dbReference type="Proteomes" id="UP001223586"/>
    </source>
</evidence>
<sequence length="94" mass="10877">MTNVNEYTFKNGEKVSLSDFEVVNLKAENSKKPVADGVTFSNPKEDNTTIIELEIKDTVFKDRNKYKLTGYIVFIDNDFKNLESSIHSDFRIDY</sequence>
<proteinExistence type="predicted"/>
<dbReference type="EMBL" id="JAUSTT010000012">
    <property type="protein sequence ID" value="MDQ0176446.1"/>
    <property type="molecule type" value="Genomic_DNA"/>
</dbReference>
<organism evidence="1 2">
    <name type="scientific">Bacillus chungangensis</name>
    <dbReference type="NCBI Taxonomy" id="587633"/>
    <lineage>
        <taxon>Bacteria</taxon>
        <taxon>Bacillati</taxon>
        <taxon>Bacillota</taxon>
        <taxon>Bacilli</taxon>
        <taxon>Bacillales</taxon>
        <taxon>Bacillaceae</taxon>
        <taxon>Bacillus</taxon>
    </lineage>
</organism>
<accession>A0ABT9WTD4</accession>
<protein>
    <submittedName>
        <fullName evidence="1">Uncharacterized protein</fullName>
    </submittedName>
</protein>
<name>A0ABT9WTD4_9BACI</name>
<gene>
    <name evidence="1" type="ORF">J2S08_002290</name>
</gene>
<keyword evidence="2" id="KW-1185">Reference proteome</keyword>
<dbReference type="RefSeq" id="WP_307229592.1">
    <property type="nucleotide sequence ID" value="NZ_JAUSTT010000012.1"/>
</dbReference>
<reference evidence="1 2" key="1">
    <citation type="submission" date="2023-07" db="EMBL/GenBank/DDBJ databases">
        <title>Genomic Encyclopedia of Type Strains, Phase IV (KMG-IV): sequencing the most valuable type-strain genomes for metagenomic binning, comparative biology and taxonomic classification.</title>
        <authorList>
            <person name="Goeker M."/>
        </authorList>
    </citation>
    <scope>NUCLEOTIDE SEQUENCE [LARGE SCALE GENOMIC DNA]</scope>
    <source>
        <strain evidence="1 2">DSM 23837</strain>
    </source>
</reference>
<comment type="caution">
    <text evidence="1">The sequence shown here is derived from an EMBL/GenBank/DDBJ whole genome shotgun (WGS) entry which is preliminary data.</text>
</comment>